<name>A0A5C8PVX4_9HYPH</name>
<sequence>MARPTWQGHLKLSLVTCPVALYKATSAAHDVHFHLVHPRTHNRIKMVTVDPELGEVPRSELVKGYEFKKGQYVLLDRKDFASVRLESTRTIDIQEFVPLDSIDRIYWDEPYYLFPSGKTGIEAFGVIRQAMQTQERVALGRLVVSTRERVCAIEPRGEAMLLTTLRAHDEVLAMEDVGGNIKVPRLDRQTLDIAARIIEQQAGEFDPSHFTDRYEEAVRALIAEKRKGKPVRVSEPDEDAGDGKVINLMDALRRSLEGGHGSDDNKQRAGKHLQAHARARRAPSRKRASRPRTRRKAA</sequence>
<dbReference type="InterPro" id="IPR016194">
    <property type="entry name" value="SPOC-like_C_dom_sf"/>
</dbReference>
<evidence type="ECO:0000313" key="6">
    <source>
        <dbReference type="Proteomes" id="UP000321638"/>
    </source>
</evidence>
<dbReference type="Pfam" id="PF02735">
    <property type="entry name" value="Ku"/>
    <property type="match status" value="1"/>
</dbReference>
<evidence type="ECO:0000256" key="2">
    <source>
        <dbReference type="HAMAP-Rule" id="MF_01875"/>
    </source>
</evidence>
<reference evidence="5 6" key="1">
    <citation type="submission" date="2019-06" db="EMBL/GenBank/DDBJ databases">
        <title>New taxonomy in bacterial strain CC-CFT640, isolated from vineyard.</title>
        <authorList>
            <person name="Lin S.-Y."/>
            <person name="Tsai C.-F."/>
            <person name="Young C.-C."/>
        </authorList>
    </citation>
    <scope>NUCLEOTIDE SEQUENCE [LARGE SCALE GENOMIC DNA]</scope>
    <source>
        <strain evidence="5 6">CC-CFT640</strain>
    </source>
</reference>
<dbReference type="InterPro" id="IPR006164">
    <property type="entry name" value="DNA_bd_Ku70/Ku80"/>
</dbReference>
<keyword evidence="2" id="KW-0234">DNA repair</keyword>
<dbReference type="CDD" id="cd00789">
    <property type="entry name" value="KU_like"/>
    <property type="match status" value="1"/>
</dbReference>
<gene>
    <name evidence="2" type="primary">ku</name>
    <name evidence="5" type="ORF">FHP25_00060</name>
</gene>
<evidence type="ECO:0000313" key="5">
    <source>
        <dbReference type="EMBL" id="TXL82133.1"/>
    </source>
</evidence>
<dbReference type="PANTHER" id="PTHR41251">
    <property type="entry name" value="NON-HOMOLOGOUS END JOINING PROTEIN KU"/>
    <property type="match status" value="1"/>
</dbReference>
<keyword evidence="1 2" id="KW-0238">DNA-binding</keyword>
<comment type="similarity">
    <text evidence="2">Belongs to the prokaryotic Ku family.</text>
</comment>
<feature type="compositionally biased region" description="Basic and acidic residues" evidence="3">
    <location>
        <begin position="252"/>
        <end position="267"/>
    </location>
</feature>
<organism evidence="5 6">
    <name type="scientific">Vineibacter terrae</name>
    <dbReference type="NCBI Taxonomy" id="2586908"/>
    <lineage>
        <taxon>Bacteria</taxon>
        <taxon>Pseudomonadati</taxon>
        <taxon>Pseudomonadota</taxon>
        <taxon>Alphaproteobacteria</taxon>
        <taxon>Hyphomicrobiales</taxon>
        <taxon>Vineibacter</taxon>
    </lineage>
</organism>
<feature type="compositionally biased region" description="Basic residues" evidence="3">
    <location>
        <begin position="268"/>
        <end position="298"/>
    </location>
</feature>
<feature type="domain" description="Ku" evidence="4">
    <location>
        <begin position="53"/>
        <end position="182"/>
    </location>
</feature>
<proteinExistence type="inferred from homology"/>
<dbReference type="AlphaFoldDB" id="A0A5C8PVX4"/>
<dbReference type="HAMAP" id="MF_01875">
    <property type="entry name" value="Prokaryotic_Ku"/>
    <property type="match status" value="1"/>
</dbReference>
<dbReference type="GO" id="GO:0006303">
    <property type="term" value="P:double-strand break repair via nonhomologous end joining"/>
    <property type="evidence" value="ECO:0007669"/>
    <property type="project" value="UniProtKB-UniRule"/>
</dbReference>
<dbReference type="Gene3D" id="2.40.290.10">
    <property type="match status" value="1"/>
</dbReference>
<comment type="caution">
    <text evidence="5">The sequence shown here is derived from an EMBL/GenBank/DDBJ whole genome shotgun (WGS) entry which is preliminary data.</text>
</comment>
<dbReference type="GO" id="GO:0003690">
    <property type="term" value="F:double-stranded DNA binding"/>
    <property type="evidence" value="ECO:0007669"/>
    <property type="project" value="UniProtKB-UniRule"/>
</dbReference>
<dbReference type="OrthoDB" id="9780854at2"/>
<dbReference type="EMBL" id="VDUZ01000001">
    <property type="protein sequence ID" value="TXL82133.1"/>
    <property type="molecule type" value="Genomic_DNA"/>
</dbReference>
<dbReference type="InterPro" id="IPR009187">
    <property type="entry name" value="Prok_Ku"/>
</dbReference>
<evidence type="ECO:0000259" key="4">
    <source>
        <dbReference type="SMART" id="SM00559"/>
    </source>
</evidence>
<dbReference type="RefSeq" id="WP_147844833.1">
    <property type="nucleotide sequence ID" value="NZ_VDUZ01000001.1"/>
</dbReference>
<evidence type="ECO:0000256" key="1">
    <source>
        <dbReference type="ARBA" id="ARBA00023125"/>
    </source>
</evidence>
<keyword evidence="2" id="KW-0227">DNA damage</keyword>
<keyword evidence="2" id="KW-0233">DNA recombination</keyword>
<comment type="function">
    <text evidence="2">With LigD forms a non-homologous end joining (NHEJ) DNA repair enzyme, which repairs dsDNA breaks with reduced fidelity. Binds linear dsDNA with 5'- and 3'- overhangs but not closed circular dsDNA nor ssDNA. Recruits and stimulates the ligase activity of LigD.</text>
</comment>
<dbReference type="PANTHER" id="PTHR41251:SF1">
    <property type="entry name" value="NON-HOMOLOGOUS END JOINING PROTEIN KU"/>
    <property type="match status" value="1"/>
</dbReference>
<feature type="region of interest" description="Disordered" evidence="3">
    <location>
        <begin position="252"/>
        <end position="298"/>
    </location>
</feature>
<dbReference type="PIRSF" id="PIRSF006493">
    <property type="entry name" value="Prok_Ku"/>
    <property type="match status" value="1"/>
</dbReference>
<dbReference type="NCBIfam" id="TIGR02772">
    <property type="entry name" value="Ku_bact"/>
    <property type="match status" value="1"/>
</dbReference>
<protein>
    <recommendedName>
        <fullName evidence="2">Non-homologous end joining protein Ku</fullName>
    </recommendedName>
</protein>
<dbReference type="SMART" id="SM00559">
    <property type="entry name" value="Ku78"/>
    <property type="match status" value="1"/>
</dbReference>
<comment type="subunit">
    <text evidence="2">Homodimer. Interacts with LigD.</text>
</comment>
<dbReference type="SUPFAM" id="SSF100939">
    <property type="entry name" value="SPOC domain-like"/>
    <property type="match status" value="1"/>
</dbReference>
<dbReference type="GO" id="GO:0006310">
    <property type="term" value="P:DNA recombination"/>
    <property type="evidence" value="ECO:0007669"/>
    <property type="project" value="UniProtKB-KW"/>
</dbReference>
<evidence type="ECO:0000256" key="3">
    <source>
        <dbReference type="SAM" id="MobiDB-lite"/>
    </source>
</evidence>
<keyword evidence="6" id="KW-1185">Reference proteome</keyword>
<accession>A0A5C8PVX4</accession>
<dbReference type="Proteomes" id="UP000321638">
    <property type="component" value="Unassembled WGS sequence"/>
</dbReference>